<dbReference type="InterPro" id="IPR018060">
    <property type="entry name" value="HTH_AraC"/>
</dbReference>
<evidence type="ECO:0000313" key="6">
    <source>
        <dbReference type="Proteomes" id="UP001329151"/>
    </source>
</evidence>
<reference evidence="5 6" key="1">
    <citation type="submission" date="2023-10" db="EMBL/GenBank/DDBJ databases">
        <title>Complete Genome Sequence of Limnobacter thiooxidans CS-K2T, Isolated from freshwater lake sediments in Bavaria, Germany.</title>
        <authorList>
            <person name="Naruki M."/>
            <person name="Watanabe A."/>
            <person name="Warashina T."/>
            <person name="Morita T."/>
            <person name="Arakawa K."/>
        </authorList>
    </citation>
    <scope>NUCLEOTIDE SEQUENCE [LARGE SCALE GENOMIC DNA]</scope>
    <source>
        <strain evidence="5 6">CS-K2</strain>
    </source>
</reference>
<dbReference type="AlphaFoldDB" id="A0AA86J9K9"/>
<keyword evidence="1" id="KW-0805">Transcription regulation</keyword>
<dbReference type="InterPro" id="IPR009057">
    <property type="entry name" value="Homeodomain-like_sf"/>
</dbReference>
<dbReference type="PROSITE" id="PS01124">
    <property type="entry name" value="HTH_ARAC_FAMILY_2"/>
    <property type="match status" value="1"/>
</dbReference>
<evidence type="ECO:0000256" key="2">
    <source>
        <dbReference type="ARBA" id="ARBA00023125"/>
    </source>
</evidence>
<accession>A0AA86J9K9</accession>
<dbReference type="KEGG" id="lto:RGQ30_27410"/>
<dbReference type="InterPro" id="IPR032687">
    <property type="entry name" value="AraC-type_N"/>
</dbReference>
<dbReference type="PANTHER" id="PTHR47894:SF1">
    <property type="entry name" value="HTH-TYPE TRANSCRIPTIONAL REGULATOR VQSM"/>
    <property type="match status" value="1"/>
</dbReference>
<dbReference type="GO" id="GO:0000976">
    <property type="term" value="F:transcription cis-regulatory region binding"/>
    <property type="evidence" value="ECO:0007669"/>
    <property type="project" value="TreeGrafter"/>
</dbReference>
<evidence type="ECO:0000259" key="4">
    <source>
        <dbReference type="PROSITE" id="PS01124"/>
    </source>
</evidence>
<dbReference type="InterPro" id="IPR020449">
    <property type="entry name" value="Tscrpt_reg_AraC-type_HTH"/>
</dbReference>
<organism evidence="5 6">
    <name type="scientific">Limnobacter thiooxidans</name>
    <dbReference type="NCBI Taxonomy" id="131080"/>
    <lineage>
        <taxon>Bacteria</taxon>
        <taxon>Pseudomonadati</taxon>
        <taxon>Pseudomonadota</taxon>
        <taxon>Betaproteobacteria</taxon>
        <taxon>Burkholderiales</taxon>
        <taxon>Burkholderiaceae</taxon>
        <taxon>Limnobacter</taxon>
    </lineage>
</organism>
<dbReference type="SMART" id="SM00342">
    <property type="entry name" value="HTH_ARAC"/>
    <property type="match status" value="1"/>
</dbReference>
<proteinExistence type="predicted"/>
<dbReference type="Pfam" id="PF12625">
    <property type="entry name" value="Arabinose_bd"/>
    <property type="match status" value="1"/>
</dbReference>
<keyword evidence="3" id="KW-0804">Transcription</keyword>
<dbReference type="RefSeq" id="WP_130557659.1">
    <property type="nucleotide sequence ID" value="NZ_AP028947.1"/>
</dbReference>
<dbReference type="GO" id="GO:0005829">
    <property type="term" value="C:cytosol"/>
    <property type="evidence" value="ECO:0007669"/>
    <property type="project" value="TreeGrafter"/>
</dbReference>
<evidence type="ECO:0000313" key="5">
    <source>
        <dbReference type="EMBL" id="BET27240.1"/>
    </source>
</evidence>
<keyword evidence="2" id="KW-0238">DNA-binding</keyword>
<dbReference type="Gene3D" id="1.10.10.60">
    <property type="entry name" value="Homeodomain-like"/>
    <property type="match status" value="1"/>
</dbReference>
<gene>
    <name evidence="5" type="ORF">RGQ30_27410</name>
</gene>
<dbReference type="Proteomes" id="UP001329151">
    <property type="component" value="Chromosome"/>
</dbReference>
<name>A0AA86J9K9_9BURK</name>
<sequence>MNNKASNSTANNPTALASWMRGLARELEQQGCNAAALFEEAGLDFSLLDSPEARYPVAQTTRLWQKAVVATGDEALGIKAIRHITPATFHAVGLSVMASETLEQAFGRMRRFADLVTDASEIDLISSDSSFIVELKVKDGAQPAHQSTDGFLCLLANAGKGLGDASLVPLRVELSRPAPKAENLNLFEKSFAAPLLFDCATMRIVYDIETVRKKLKGANPLIAEHLDQASQAAIERLKPVHSISRKLRAWVVGQLENGAPGIDQAALHMNMSTRNLQRKLAEENTSLATIVDDIRQSEAQRRLKQTQDSLTAIALDLGFSDASAFSRACKRWFGKSPSDIRAG</sequence>
<protein>
    <submittedName>
        <fullName evidence="5">AraC family transcriptional regulator</fullName>
    </submittedName>
</protein>
<dbReference type="Pfam" id="PF12833">
    <property type="entry name" value="HTH_18"/>
    <property type="match status" value="1"/>
</dbReference>
<keyword evidence="6" id="KW-1185">Reference proteome</keyword>
<dbReference type="EMBL" id="AP028947">
    <property type="protein sequence ID" value="BET27240.1"/>
    <property type="molecule type" value="Genomic_DNA"/>
</dbReference>
<evidence type="ECO:0000256" key="1">
    <source>
        <dbReference type="ARBA" id="ARBA00023015"/>
    </source>
</evidence>
<dbReference type="PRINTS" id="PR00032">
    <property type="entry name" value="HTHARAC"/>
</dbReference>
<evidence type="ECO:0000256" key="3">
    <source>
        <dbReference type="ARBA" id="ARBA00023163"/>
    </source>
</evidence>
<dbReference type="SUPFAM" id="SSF46689">
    <property type="entry name" value="Homeodomain-like"/>
    <property type="match status" value="1"/>
</dbReference>
<dbReference type="PANTHER" id="PTHR47894">
    <property type="entry name" value="HTH-TYPE TRANSCRIPTIONAL REGULATOR GADX"/>
    <property type="match status" value="1"/>
</dbReference>
<dbReference type="GO" id="GO:0003700">
    <property type="term" value="F:DNA-binding transcription factor activity"/>
    <property type="evidence" value="ECO:0007669"/>
    <property type="project" value="InterPro"/>
</dbReference>
<feature type="domain" description="HTH araC/xylS-type" evidence="4">
    <location>
        <begin position="245"/>
        <end position="343"/>
    </location>
</feature>